<organism evidence="1 2">
    <name type="scientific">Anguilla anguilla</name>
    <name type="common">European freshwater eel</name>
    <name type="synonym">Muraena anguilla</name>
    <dbReference type="NCBI Taxonomy" id="7936"/>
    <lineage>
        <taxon>Eukaryota</taxon>
        <taxon>Metazoa</taxon>
        <taxon>Chordata</taxon>
        <taxon>Craniata</taxon>
        <taxon>Vertebrata</taxon>
        <taxon>Euteleostomi</taxon>
        <taxon>Actinopterygii</taxon>
        <taxon>Neopterygii</taxon>
        <taxon>Teleostei</taxon>
        <taxon>Anguilliformes</taxon>
        <taxon>Anguillidae</taxon>
        <taxon>Anguilla</taxon>
    </lineage>
</organism>
<dbReference type="Proteomes" id="UP001044222">
    <property type="component" value="Unassembled WGS sequence"/>
</dbReference>
<reference evidence="1" key="1">
    <citation type="submission" date="2021-01" db="EMBL/GenBank/DDBJ databases">
        <title>A chromosome-scale assembly of European eel, Anguilla anguilla.</title>
        <authorList>
            <person name="Henkel C."/>
            <person name="Jong-Raadsen S.A."/>
            <person name="Dufour S."/>
            <person name="Weltzien F.-A."/>
            <person name="Palstra A.P."/>
            <person name="Pelster B."/>
            <person name="Spaink H.P."/>
            <person name="Van Den Thillart G.E."/>
            <person name="Jansen H."/>
            <person name="Zahm M."/>
            <person name="Klopp C."/>
            <person name="Cedric C."/>
            <person name="Louis A."/>
            <person name="Berthelot C."/>
            <person name="Parey E."/>
            <person name="Roest Crollius H."/>
            <person name="Montfort J."/>
            <person name="Robinson-Rechavi M."/>
            <person name="Bucao C."/>
            <person name="Bouchez O."/>
            <person name="Gislard M."/>
            <person name="Lluch J."/>
            <person name="Milhes M."/>
            <person name="Lampietro C."/>
            <person name="Lopez Roques C."/>
            <person name="Donnadieu C."/>
            <person name="Braasch I."/>
            <person name="Desvignes T."/>
            <person name="Postlethwait J."/>
            <person name="Bobe J."/>
            <person name="Guiguen Y."/>
            <person name="Dirks R."/>
        </authorList>
    </citation>
    <scope>NUCLEOTIDE SEQUENCE</scope>
    <source>
        <strain evidence="1">Tag_6206</strain>
        <tissue evidence="1">Liver</tissue>
    </source>
</reference>
<gene>
    <name evidence="1" type="ORF">ANANG_G00318860</name>
</gene>
<evidence type="ECO:0000313" key="2">
    <source>
        <dbReference type="Proteomes" id="UP001044222"/>
    </source>
</evidence>
<proteinExistence type="predicted"/>
<dbReference type="AlphaFoldDB" id="A0A9D3LGP6"/>
<protein>
    <submittedName>
        <fullName evidence="1">Uncharacterized protein</fullName>
    </submittedName>
</protein>
<sequence>MYFLPQSSHEMSRRPFTLYRTDQSPSLPPSSSLSHSLFFLLHVNLQLKEHFSQCPELETDCVYKKYGCFVRVGATYPLIYQAKHKALNQLSFSNSPLCTLPTALYQLRSTSLPLPTSLQLNSTKCRFTILLYKLYFTKWSFPTNFNTSTLPTLLFQFQLHS</sequence>
<keyword evidence="2" id="KW-1185">Reference proteome</keyword>
<comment type="caution">
    <text evidence="1">The sequence shown here is derived from an EMBL/GenBank/DDBJ whole genome shotgun (WGS) entry which is preliminary data.</text>
</comment>
<dbReference type="EMBL" id="JAFIRN010000489">
    <property type="protein sequence ID" value="KAG5830045.1"/>
    <property type="molecule type" value="Genomic_DNA"/>
</dbReference>
<evidence type="ECO:0000313" key="1">
    <source>
        <dbReference type="EMBL" id="KAG5830045.1"/>
    </source>
</evidence>
<name>A0A9D3LGP6_ANGAN</name>
<accession>A0A9D3LGP6</accession>